<protein>
    <submittedName>
        <fullName evidence="1">Uncharacterized protein</fullName>
    </submittedName>
</protein>
<gene>
    <name evidence="1" type="ORF">LOD99_9590</name>
</gene>
<proteinExistence type="predicted"/>
<name>A0AAV7KN01_9METZ</name>
<sequence>MSKLVDVKFSNNEMFVLSSREYPCIHVFTLSGEKSRSLLGTRGYETLVIGTFFFCLDGKNNILISDLTANIIKVLSPEEDILYTIGQSRHGAGIFYVLFDIEYTNKTRLSF</sequence>
<dbReference type="AlphaFoldDB" id="A0AAV7KN01"/>
<reference evidence="1 2" key="1">
    <citation type="journal article" date="2023" name="BMC Biol.">
        <title>The compact genome of the sponge Oopsacas minuta (Hexactinellida) is lacking key metazoan core genes.</title>
        <authorList>
            <person name="Santini S."/>
            <person name="Schenkelaars Q."/>
            <person name="Jourda C."/>
            <person name="Duchesne M."/>
            <person name="Belahbib H."/>
            <person name="Rocher C."/>
            <person name="Selva M."/>
            <person name="Riesgo A."/>
            <person name="Vervoort M."/>
            <person name="Leys S.P."/>
            <person name="Kodjabachian L."/>
            <person name="Le Bivic A."/>
            <person name="Borchiellini C."/>
            <person name="Claverie J.M."/>
            <person name="Renard E."/>
        </authorList>
    </citation>
    <scope>NUCLEOTIDE SEQUENCE [LARGE SCALE GENOMIC DNA]</scope>
    <source>
        <strain evidence="1">SPO-2</strain>
    </source>
</reference>
<dbReference type="Proteomes" id="UP001165289">
    <property type="component" value="Unassembled WGS sequence"/>
</dbReference>
<comment type="caution">
    <text evidence="1">The sequence shown here is derived from an EMBL/GenBank/DDBJ whole genome shotgun (WGS) entry which is preliminary data.</text>
</comment>
<keyword evidence="2" id="KW-1185">Reference proteome</keyword>
<organism evidence="1 2">
    <name type="scientific">Oopsacas minuta</name>
    <dbReference type="NCBI Taxonomy" id="111878"/>
    <lineage>
        <taxon>Eukaryota</taxon>
        <taxon>Metazoa</taxon>
        <taxon>Porifera</taxon>
        <taxon>Hexactinellida</taxon>
        <taxon>Hexasterophora</taxon>
        <taxon>Lyssacinosida</taxon>
        <taxon>Leucopsacidae</taxon>
        <taxon>Oopsacas</taxon>
    </lineage>
</organism>
<dbReference type="EMBL" id="JAKMXF010000001">
    <property type="protein sequence ID" value="KAI6662003.1"/>
    <property type="molecule type" value="Genomic_DNA"/>
</dbReference>
<accession>A0AAV7KN01</accession>
<evidence type="ECO:0000313" key="1">
    <source>
        <dbReference type="EMBL" id="KAI6662003.1"/>
    </source>
</evidence>
<dbReference type="Gene3D" id="2.120.10.30">
    <property type="entry name" value="TolB, C-terminal domain"/>
    <property type="match status" value="1"/>
</dbReference>
<evidence type="ECO:0000313" key="2">
    <source>
        <dbReference type="Proteomes" id="UP001165289"/>
    </source>
</evidence>
<dbReference type="InterPro" id="IPR011042">
    <property type="entry name" value="6-blade_b-propeller_TolB-like"/>
</dbReference>